<feature type="compositionally biased region" description="Polar residues" evidence="1">
    <location>
        <begin position="190"/>
        <end position="203"/>
    </location>
</feature>
<reference evidence="2" key="1">
    <citation type="submission" date="2020-11" db="EMBL/GenBank/DDBJ databases">
        <authorList>
            <person name="Whitehead M."/>
        </authorList>
    </citation>
    <scope>NUCLEOTIDE SEQUENCE</scope>
    <source>
        <strain evidence="2">EGII</strain>
    </source>
</reference>
<evidence type="ECO:0000256" key="1">
    <source>
        <dbReference type="SAM" id="MobiDB-lite"/>
    </source>
</evidence>
<name>A0A811TW64_CERCA</name>
<sequence length="210" mass="22704">MSTAEVTSERCATSKCQTPFNTTAGSSSARYSYIVVVAVNSSVWASAKSLATALPFANSIDVDVVDDAATNNVVTMTIRTTNNGRNNNRPNTSSSIEDVPLTATVTARCGFWLNGQPGSGVLNTRVTRDAKLDVHKYSPLSATVEQRFSTTTREWQSNAQRRERVMHWFDGSISLDENLISGHVSGGSNGENSDCNQSKTSLKASRLRCE</sequence>
<proteinExistence type="predicted"/>
<comment type="caution">
    <text evidence="2">The sequence shown here is derived from an EMBL/GenBank/DDBJ whole genome shotgun (WGS) entry which is preliminary data.</text>
</comment>
<dbReference type="OrthoDB" id="6363430at2759"/>
<dbReference type="Proteomes" id="UP000606786">
    <property type="component" value="Unassembled WGS sequence"/>
</dbReference>
<accession>A0A811TW64</accession>
<evidence type="ECO:0000313" key="2">
    <source>
        <dbReference type="EMBL" id="CAD6991064.1"/>
    </source>
</evidence>
<keyword evidence="3" id="KW-1185">Reference proteome</keyword>
<feature type="region of interest" description="Disordered" evidence="1">
    <location>
        <begin position="184"/>
        <end position="210"/>
    </location>
</feature>
<protein>
    <submittedName>
        <fullName evidence="2">(Mediterranean fruit fly) hypothetical protein</fullName>
    </submittedName>
</protein>
<organism evidence="2 3">
    <name type="scientific">Ceratitis capitata</name>
    <name type="common">Mediterranean fruit fly</name>
    <name type="synonym">Tephritis capitata</name>
    <dbReference type="NCBI Taxonomy" id="7213"/>
    <lineage>
        <taxon>Eukaryota</taxon>
        <taxon>Metazoa</taxon>
        <taxon>Ecdysozoa</taxon>
        <taxon>Arthropoda</taxon>
        <taxon>Hexapoda</taxon>
        <taxon>Insecta</taxon>
        <taxon>Pterygota</taxon>
        <taxon>Neoptera</taxon>
        <taxon>Endopterygota</taxon>
        <taxon>Diptera</taxon>
        <taxon>Brachycera</taxon>
        <taxon>Muscomorpha</taxon>
        <taxon>Tephritoidea</taxon>
        <taxon>Tephritidae</taxon>
        <taxon>Ceratitis</taxon>
        <taxon>Ceratitis</taxon>
    </lineage>
</organism>
<evidence type="ECO:0000313" key="3">
    <source>
        <dbReference type="Proteomes" id="UP000606786"/>
    </source>
</evidence>
<dbReference type="EMBL" id="CAJHJT010000001">
    <property type="protein sequence ID" value="CAD6991064.1"/>
    <property type="molecule type" value="Genomic_DNA"/>
</dbReference>
<gene>
    <name evidence="2" type="ORF">CCAP1982_LOCUS13</name>
</gene>
<dbReference type="AlphaFoldDB" id="A0A811TW64"/>